<protein>
    <recommendedName>
        <fullName evidence="3">ubiquitinyl hydrolase 1</fullName>
        <ecNumber evidence="3">3.4.19.12</ecNumber>
    </recommendedName>
</protein>
<dbReference type="GO" id="GO:0016579">
    <property type="term" value="P:protein deubiquitination"/>
    <property type="evidence" value="ECO:0007669"/>
    <property type="project" value="EnsemblFungi"/>
</dbReference>
<comment type="similarity">
    <text evidence="2">Belongs to the peptidase C19 family.</text>
</comment>
<dbReference type="GO" id="GO:0005634">
    <property type="term" value="C:nucleus"/>
    <property type="evidence" value="ECO:0007669"/>
    <property type="project" value="TreeGrafter"/>
</dbReference>
<dbReference type="EC" id="3.4.19.12" evidence="3"/>
<keyword evidence="12" id="KW-1185">Reference proteome</keyword>
<dbReference type="Gene3D" id="3.10.20.90">
    <property type="entry name" value="Phosphatidylinositol 3-kinase Catalytic Subunit, Chain A, domain 1"/>
    <property type="match status" value="2"/>
</dbReference>
<feature type="domain" description="USP" evidence="10">
    <location>
        <begin position="265"/>
        <end position="592"/>
    </location>
</feature>
<gene>
    <name evidence="11" type="ORF">PGUG_03554</name>
</gene>
<dbReference type="FunFam" id="3.90.70.10:FF:000128">
    <property type="entry name" value="Ubiquitin carboxyl-terminal hydrolase 15"/>
    <property type="match status" value="1"/>
</dbReference>
<dbReference type="PROSITE" id="PS00973">
    <property type="entry name" value="USP_2"/>
    <property type="match status" value="1"/>
</dbReference>
<dbReference type="InParanoid" id="A5DJV3"/>
<dbReference type="Gene3D" id="2.60.210.10">
    <property type="entry name" value="Apoptosis, Tumor Necrosis Factor Receptor Associated Protein 2, Chain A"/>
    <property type="match status" value="1"/>
</dbReference>
<evidence type="ECO:0000313" key="12">
    <source>
        <dbReference type="Proteomes" id="UP000001997"/>
    </source>
</evidence>
<feature type="region of interest" description="Disordered" evidence="8">
    <location>
        <begin position="936"/>
        <end position="956"/>
    </location>
</feature>
<dbReference type="GeneID" id="5125944"/>
<dbReference type="GO" id="GO:0010995">
    <property type="term" value="P:free ubiquitin chain depolymerization"/>
    <property type="evidence" value="ECO:0007669"/>
    <property type="project" value="EnsemblFungi"/>
</dbReference>
<evidence type="ECO:0000259" key="10">
    <source>
        <dbReference type="PROSITE" id="PS50235"/>
    </source>
</evidence>
<proteinExistence type="inferred from homology"/>
<organism evidence="11 12">
    <name type="scientific">Meyerozyma guilliermondii (strain ATCC 6260 / CBS 566 / DSM 6381 / JCM 1539 / NBRC 10279 / NRRL Y-324)</name>
    <name type="common">Yeast</name>
    <name type="synonym">Candida guilliermondii</name>
    <dbReference type="NCBI Taxonomy" id="294746"/>
    <lineage>
        <taxon>Eukaryota</taxon>
        <taxon>Fungi</taxon>
        <taxon>Dikarya</taxon>
        <taxon>Ascomycota</taxon>
        <taxon>Saccharomycotina</taxon>
        <taxon>Pichiomycetes</taxon>
        <taxon>Debaryomycetaceae</taxon>
        <taxon>Meyerozyma</taxon>
    </lineage>
</organism>
<keyword evidence="6" id="KW-0378">Hydrolase</keyword>
<dbReference type="Pfam" id="PF14533">
    <property type="entry name" value="USP7_C2"/>
    <property type="match status" value="1"/>
</dbReference>
<feature type="compositionally biased region" description="Acidic residues" evidence="8">
    <location>
        <begin position="30"/>
        <end position="63"/>
    </location>
</feature>
<dbReference type="InterPro" id="IPR038765">
    <property type="entry name" value="Papain-like_cys_pep_sf"/>
</dbReference>
<dbReference type="InterPro" id="IPR029346">
    <property type="entry name" value="USP_C"/>
</dbReference>
<evidence type="ECO:0000256" key="8">
    <source>
        <dbReference type="SAM" id="MobiDB-lite"/>
    </source>
</evidence>
<evidence type="ECO:0000256" key="2">
    <source>
        <dbReference type="ARBA" id="ARBA00009085"/>
    </source>
</evidence>
<dbReference type="RefSeq" id="XP_001484173.2">
    <property type="nucleotide sequence ID" value="XM_001484123.1"/>
</dbReference>
<evidence type="ECO:0000256" key="6">
    <source>
        <dbReference type="ARBA" id="ARBA00022801"/>
    </source>
</evidence>
<dbReference type="InterPro" id="IPR024729">
    <property type="entry name" value="USP7_ICP0-binding_dom"/>
</dbReference>
<dbReference type="GO" id="GO:0004843">
    <property type="term" value="F:cysteine-type deubiquitinase activity"/>
    <property type="evidence" value="ECO:0007669"/>
    <property type="project" value="UniProtKB-EC"/>
</dbReference>
<dbReference type="PROSITE" id="PS50235">
    <property type="entry name" value="USP_3"/>
    <property type="match status" value="1"/>
</dbReference>
<evidence type="ECO:0000259" key="9">
    <source>
        <dbReference type="PROSITE" id="PS50144"/>
    </source>
</evidence>
<dbReference type="KEGG" id="pgu:PGUG_03554"/>
<keyword evidence="5" id="KW-0833">Ubl conjugation pathway</keyword>
<dbReference type="InterPro" id="IPR050164">
    <property type="entry name" value="Peptidase_C19"/>
</dbReference>
<dbReference type="eggNOG" id="KOG1863">
    <property type="taxonomic scope" value="Eukaryota"/>
</dbReference>
<keyword evidence="7" id="KW-0788">Thiol protease</keyword>
<comment type="catalytic activity">
    <reaction evidence="1">
        <text>Thiol-dependent hydrolysis of ester, thioester, amide, peptide and isopeptide bonds formed by the C-terminal Gly of ubiquitin (a 76-residue protein attached to proteins as an intracellular targeting signal).</text>
        <dbReference type="EC" id="3.4.19.12"/>
    </reaction>
</comment>
<dbReference type="GO" id="GO:0031647">
    <property type="term" value="P:regulation of protein stability"/>
    <property type="evidence" value="ECO:0007669"/>
    <property type="project" value="TreeGrafter"/>
</dbReference>
<dbReference type="InterPro" id="IPR018200">
    <property type="entry name" value="USP_CS"/>
</dbReference>
<evidence type="ECO:0000256" key="1">
    <source>
        <dbReference type="ARBA" id="ARBA00000707"/>
    </source>
</evidence>
<dbReference type="HOGENOM" id="CLU_003532_2_1_1"/>
<evidence type="ECO:0000256" key="4">
    <source>
        <dbReference type="ARBA" id="ARBA00022670"/>
    </source>
</evidence>
<dbReference type="GO" id="GO:0016973">
    <property type="term" value="P:poly(A)+ mRNA export from nucleus"/>
    <property type="evidence" value="ECO:0007669"/>
    <property type="project" value="EnsemblFungi"/>
</dbReference>
<name>A5DJV3_PICGU</name>
<dbReference type="InterPro" id="IPR008974">
    <property type="entry name" value="TRAF-like"/>
</dbReference>
<evidence type="ECO:0000256" key="7">
    <source>
        <dbReference type="ARBA" id="ARBA00022807"/>
    </source>
</evidence>
<dbReference type="PROSITE" id="PS00972">
    <property type="entry name" value="USP_1"/>
    <property type="match status" value="1"/>
</dbReference>
<dbReference type="Pfam" id="PF00443">
    <property type="entry name" value="UCH"/>
    <property type="match status" value="1"/>
</dbReference>
<evidence type="ECO:0000313" key="11">
    <source>
        <dbReference type="EMBL" id="EDK39456.2"/>
    </source>
</evidence>
<feature type="domain" description="MATH" evidence="9">
    <location>
        <begin position="104"/>
        <end position="238"/>
    </location>
</feature>
<dbReference type="PANTHER" id="PTHR24006:SF644">
    <property type="entry name" value="UBIQUITIN CARBOXYL-TERMINAL HYDROLASE 7"/>
    <property type="match status" value="1"/>
</dbReference>
<dbReference type="MEROPS" id="C19.099"/>
<dbReference type="FunCoup" id="A5DJV3">
    <property type="interactions" value="1396"/>
</dbReference>
<dbReference type="VEuPathDB" id="FungiDB:PGUG_03554"/>
<dbReference type="OMA" id="HTAHHRF"/>
<dbReference type="AlphaFoldDB" id="A5DJV3"/>
<sequence>MTPDFEDKENLNLGAKGAVPPNADSIYVDLMEEDDESAEQIVIDEEDDDEEDEDDQEMAEDTEPVTRRATAPDPRSTAIPKANEFEKLAKRLMKPLPDYPVADETHHVWTIDSWSSLRENKIRGPTFKCGGYEWNVLLFPRGNNNTHISIYLEPHKILDDKNMRADDWYVCAQFALDIWNPSYPECHLPSGSFHRFNKNETDWGFSTFIDLGQLNSTRRFNNGHAILEKNTLNITAYVRIIDDSSTGVLWHSFLDYDSKASTGYVGLSNQGATCYLNSLLQSYYTTKIFRDLVYQIPTETHKKGQSVSLELQRIFYLLSTSSEAVGTLELTKSFGWDSSEAFTQHDVQEMNRILMDRLESAMKGSAIDGSLNDIFVGKMKSYIKCVNVSYESSREEDFWDIQLNVKGFSNLEASFKNYIEIEMLDGENKYQAGDEHGYQDAKKGVVFRSFPPVLHLQLKRFEYDFMVDDMVKIDDLYEFPDSIDLKPYLDEDLPSEVKSQNWTYKLHGVLVHQGSISNGHYYAMIKPEASSDSWLRFDDDKVWKATHTQVFKENFGASELTSQEFARLSRADQNEYLIRRATSAYMLVYYRESELDSILPKDNASIDSHIPKHIPTQIKAETEEKERVEKVREEASYYINVKCVSVDSYNAYSGFDLYPDPTMPKYYDESLVKPESLPHVFKMKKEDKITKVYERVGVQLQYLAEGTQITEDEIDSLPFRLLLVNHRNNHTNRTDTPIPPKLRDHTINAVYVKCYNRGFDEMVLFVEELRKDLFNVVSNISNKDKIEPSKFSFENVSKEIESSKLDIEKQKFHDIFDYSAHITIFLKYYDTASNNLYGLTHVTVEKQAKIDSLTSYINSLLGFEEDNHLEYFEELSQLKIEPVDQSLSFEKHELSNGDILAVQSLSEEKKNVQEFYNFLLTRLHIKVSPFKAEKEEEDSDYVADNSDSEVQKSSVKPTDNQTFDFWVSTQYSYDDLAKKIAQHLGPDVDAEYLRLFIVNYQGVRYPLKSSHHLSQFFSRSVPLSQITNFEYEVLNIKLKEYENMRSIKVNWVTSLVSAQLYDLLIPKTGLVSDLIKKLIHKAGVKEEVVHDMLVWTGQDHKYVDLVRFDRKIDTLPDNVDIYAGIFPAEVQILLEFDMIKRFKEVPGNVNDILDESTKTELKLAQGSAKKLNMIPAFHFHRNSTYHHGIPFIFPVYPDEKFARTAERLRKRLGVSPQAFSKIKIALADANDKGRYLNTESESLNLFDEILNCDASMSLALDHYDRSPKRGAAYDKGISIK</sequence>
<dbReference type="Pfam" id="PF12436">
    <property type="entry name" value="USP7_ICP0_bdg"/>
    <property type="match status" value="1"/>
</dbReference>
<dbReference type="Pfam" id="PF22486">
    <property type="entry name" value="MATH_2"/>
    <property type="match status" value="1"/>
</dbReference>
<accession>A5DJV3</accession>
<dbReference type="OrthoDB" id="289038at2759"/>
<dbReference type="Proteomes" id="UP000001997">
    <property type="component" value="Unassembled WGS sequence"/>
</dbReference>
<evidence type="ECO:0000256" key="5">
    <source>
        <dbReference type="ARBA" id="ARBA00022786"/>
    </source>
</evidence>
<dbReference type="Gene3D" id="3.90.70.10">
    <property type="entry name" value="Cysteine proteinases"/>
    <property type="match status" value="1"/>
</dbReference>
<evidence type="ECO:0000256" key="3">
    <source>
        <dbReference type="ARBA" id="ARBA00012759"/>
    </source>
</evidence>
<dbReference type="InterPro" id="IPR028889">
    <property type="entry name" value="USP"/>
</dbReference>
<dbReference type="InterPro" id="IPR002083">
    <property type="entry name" value="MATH/TRAF_dom"/>
</dbReference>
<dbReference type="CDD" id="cd02659">
    <property type="entry name" value="peptidase_C19C"/>
    <property type="match status" value="1"/>
</dbReference>
<dbReference type="GO" id="GO:0005777">
    <property type="term" value="C:peroxisome"/>
    <property type="evidence" value="ECO:0007669"/>
    <property type="project" value="EnsemblFungi"/>
</dbReference>
<dbReference type="GO" id="GO:0006508">
    <property type="term" value="P:proteolysis"/>
    <property type="evidence" value="ECO:0007669"/>
    <property type="project" value="UniProtKB-KW"/>
</dbReference>
<keyword evidence="4" id="KW-0645">Protease</keyword>
<dbReference type="SUPFAM" id="SSF54001">
    <property type="entry name" value="Cysteine proteinases"/>
    <property type="match status" value="1"/>
</dbReference>
<dbReference type="STRING" id="294746.A5DJV3"/>
<dbReference type="PROSITE" id="PS50144">
    <property type="entry name" value="MATH"/>
    <property type="match status" value="1"/>
</dbReference>
<dbReference type="SUPFAM" id="SSF49599">
    <property type="entry name" value="TRAF domain-like"/>
    <property type="match status" value="1"/>
</dbReference>
<dbReference type="EMBL" id="CH408158">
    <property type="protein sequence ID" value="EDK39456.2"/>
    <property type="molecule type" value="Genomic_DNA"/>
</dbReference>
<dbReference type="PANTHER" id="PTHR24006">
    <property type="entry name" value="UBIQUITIN CARBOXYL-TERMINAL HYDROLASE"/>
    <property type="match status" value="1"/>
</dbReference>
<reference evidence="11 12" key="1">
    <citation type="journal article" date="2009" name="Nature">
        <title>Evolution of pathogenicity and sexual reproduction in eight Candida genomes.</title>
        <authorList>
            <person name="Butler G."/>
            <person name="Rasmussen M.D."/>
            <person name="Lin M.F."/>
            <person name="Santos M.A."/>
            <person name="Sakthikumar S."/>
            <person name="Munro C.A."/>
            <person name="Rheinbay E."/>
            <person name="Grabherr M."/>
            <person name="Forche A."/>
            <person name="Reedy J.L."/>
            <person name="Agrafioti I."/>
            <person name="Arnaud M.B."/>
            <person name="Bates S."/>
            <person name="Brown A.J."/>
            <person name="Brunke S."/>
            <person name="Costanzo M.C."/>
            <person name="Fitzpatrick D.A."/>
            <person name="de Groot P.W."/>
            <person name="Harris D."/>
            <person name="Hoyer L.L."/>
            <person name="Hube B."/>
            <person name="Klis F.M."/>
            <person name="Kodira C."/>
            <person name="Lennard N."/>
            <person name="Logue M.E."/>
            <person name="Martin R."/>
            <person name="Neiman A.M."/>
            <person name="Nikolaou E."/>
            <person name="Quail M.A."/>
            <person name="Quinn J."/>
            <person name="Santos M.C."/>
            <person name="Schmitzberger F.F."/>
            <person name="Sherlock G."/>
            <person name="Shah P."/>
            <person name="Silverstein K.A."/>
            <person name="Skrzypek M.S."/>
            <person name="Soll D."/>
            <person name="Staggs R."/>
            <person name="Stansfield I."/>
            <person name="Stumpf M.P."/>
            <person name="Sudbery P.E."/>
            <person name="Srikantha T."/>
            <person name="Zeng Q."/>
            <person name="Berman J."/>
            <person name="Berriman M."/>
            <person name="Heitman J."/>
            <person name="Gow N.A."/>
            <person name="Lorenz M.C."/>
            <person name="Birren B.W."/>
            <person name="Kellis M."/>
            <person name="Cuomo C.A."/>
        </authorList>
    </citation>
    <scope>NUCLEOTIDE SEQUENCE [LARGE SCALE GENOMIC DNA]</scope>
    <source>
        <strain evidence="12">ATCC 6260 / CBS 566 / DSM 6381 / JCM 1539 / NBRC 10279 / NRRL Y-324</strain>
    </source>
</reference>
<dbReference type="GO" id="GO:0005829">
    <property type="term" value="C:cytosol"/>
    <property type="evidence" value="ECO:0007669"/>
    <property type="project" value="EnsemblFungi"/>
</dbReference>
<feature type="region of interest" description="Disordered" evidence="8">
    <location>
        <begin position="1"/>
        <end position="78"/>
    </location>
</feature>
<dbReference type="InterPro" id="IPR001394">
    <property type="entry name" value="Peptidase_C19_UCH"/>
</dbReference>